<dbReference type="Proteomes" id="UP001501599">
    <property type="component" value="Unassembled WGS sequence"/>
</dbReference>
<evidence type="ECO:0000259" key="2">
    <source>
        <dbReference type="PROSITE" id="PS51278"/>
    </source>
</evidence>
<dbReference type="InterPro" id="IPR029055">
    <property type="entry name" value="Ntn_hydrolases_N"/>
</dbReference>
<sequence>MCRLLGYAAPRPTSAAEVIGGLACAEWQRMGRLHCDGWGTAWLDELGSVRQFRDPSDGTTNPDLASALVDHEATARITHLRLATEGMRNELTNTHPFVADGIAFAHNGSLHPVERLRAMVDPEEVARVGGTTDSAIVFALILRAVDAGVPLFEATTSTVATLRDEFPTAAINLLVMSDAELIAVHSNEGAPVPTDDFEASGLGPDLPLDHVDHYYQLSWSRSEDGAVAFSSSGLVGDGWQRMAQHTAARVDLATLSMDVVDLARARRRAA</sequence>
<dbReference type="Gene3D" id="3.60.20.10">
    <property type="entry name" value="Glutamine Phosphoribosylpyrophosphate, subunit 1, domain 1"/>
    <property type="match status" value="1"/>
</dbReference>
<accession>A0ABP5MND7</accession>
<dbReference type="EMBL" id="BAAAQT010000008">
    <property type="protein sequence ID" value="GAA2176153.1"/>
    <property type="molecule type" value="Genomic_DNA"/>
</dbReference>
<dbReference type="PANTHER" id="PTHR42824:SF1">
    <property type="entry name" value="GLUTAMINE AMIDOTRANSFERASE YAFJ-RELATED"/>
    <property type="match status" value="1"/>
</dbReference>
<dbReference type="Pfam" id="PF13230">
    <property type="entry name" value="GATase_4"/>
    <property type="match status" value="1"/>
</dbReference>
<name>A0ABP5MND7_9MICO</name>
<reference evidence="4" key="1">
    <citation type="journal article" date="2019" name="Int. J. Syst. Evol. Microbiol.">
        <title>The Global Catalogue of Microorganisms (GCM) 10K type strain sequencing project: providing services to taxonomists for standard genome sequencing and annotation.</title>
        <authorList>
            <consortium name="The Broad Institute Genomics Platform"/>
            <consortium name="The Broad Institute Genome Sequencing Center for Infectious Disease"/>
            <person name="Wu L."/>
            <person name="Ma J."/>
        </authorList>
    </citation>
    <scope>NUCLEOTIDE SEQUENCE [LARGE SCALE GENOMIC DNA]</scope>
    <source>
        <strain evidence="4">JCM 16026</strain>
    </source>
</reference>
<dbReference type="InterPro" id="IPR026869">
    <property type="entry name" value="EgtC-like"/>
</dbReference>
<keyword evidence="1 3" id="KW-0315">Glutamine amidotransferase</keyword>
<evidence type="ECO:0000313" key="3">
    <source>
        <dbReference type="EMBL" id="GAA2176153.1"/>
    </source>
</evidence>
<evidence type="ECO:0000256" key="1">
    <source>
        <dbReference type="ARBA" id="ARBA00022962"/>
    </source>
</evidence>
<dbReference type="PANTHER" id="PTHR42824">
    <property type="entry name" value="GLUTAMINE AMIDOTRANSFERASE"/>
    <property type="match status" value="1"/>
</dbReference>
<evidence type="ECO:0000313" key="4">
    <source>
        <dbReference type="Proteomes" id="UP001501599"/>
    </source>
</evidence>
<comment type="caution">
    <text evidence="3">The sequence shown here is derived from an EMBL/GenBank/DDBJ whole genome shotgun (WGS) entry which is preliminary data.</text>
</comment>
<feature type="domain" description="Glutamine amidotransferase type-2" evidence="2">
    <location>
        <begin position="2"/>
        <end position="270"/>
    </location>
</feature>
<proteinExistence type="predicted"/>
<organism evidence="3 4">
    <name type="scientific">Agrococcus versicolor</name>
    <dbReference type="NCBI Taxonomy" id="501482"/>
    <lineage>
        <taxon>Bacteria</taxon>
        <taxon>Bacillati</taxon>
        <taxon>Actinomycetota</taxon>
        <taxon>Actinomycetes</taxon>
        <taxon>Micrococcales</taxon>
        <taxon>Microbacteriaceae</taxon>
        <taxon>Agrococcus</taxon>
    </lineage>
</organism>
<gene>
    <name evidence="3" type="ORF">GCM10009846_28810</name>
</gene>
<dbReference type="SUPFAM" id="SSF56235">
    <property type="entry name" value="N-terminal nucleophile aminohydrolases (Ntn hydrolases)"/>
    <property type="match status" value="1"/>
</dbReference>
<dbReference type="RefSeq" id="WP_344344786.1">
    <property type="nucleotide sequence ID" value="NZ_BAAAQT010000008.1"/>
</dbReference>
<dbReference type="CDD" id="cd01908">
    <property type="entry name" value="YafJ"/>
    <property type="match status" value="1"/>
</dbReference>
<keyword evidence="4" id="KW-1185">Reference proteome</keyword>
<protein>
    <submittedName>
        <fullName evidence="3">Class II glutamine amidotransferase</fullName>
    </submittedName>
</protein>
<dbReference type="InterPro" id="IPR017932">
    <property type="entry name" value="GATase_2_dom"/>
</dbReference>
<dbReference type="PROSITE" id="PS51278">
    <property type="entry name" value="GATASE_TYPE_2"/>
    <property type="match status" value="1"/>
</dbReference>